<sequence length="235" mass="26509">MNGERADDCLGSAHVLLEDASARLRADAEIVLEAVKLDSYALHFAHPDPRSNRVIVSAAVQQNGRWLEFAADSLKMDIELVMLAVRTEPSAMQYVQNSVRHETRVVGAMLRSTSASSTYCSRQVRSQLLLAVSAIEQQHKWGGHLDSLISFRDKLGEDEGSAVRRYVEHWKGGLRHKSWLLKQRLVDPGTFRLILKYGMHKEFQVAKEVVRRAPIFAALAERGLNWNGIPLLLNW</sequence>
<dbReference type="InterPro" id="IPR025197">
    <property type="entry name" value="DUF4116"/>
</dbReference>
<dbReference type="EMBL" id="HBIM01013499">
    <property type="protein sequence ID" value="CAE0413674.1"/>
    <property type="molecule type" value="Transcribed_RNA"/>
</dbReference>
<gene>
    <name evidence="2" type="ORF">ACOF00016_LOCUS10925</name>
</gene>
<proteinExistence type="predicted"/>
<organism evidence="2">
    <name type="scientific">Amphora coffeiformis</name>
    <dbReference type="NCBI Taxonomy" id="265554"/>
    <lineage>
        <taxon>Eukaryota</taxon>
        <taxon>Sar</taxon>
        <taxon>Stramenopiles</taxon>
        <taxon>Ochrophyta</taxon>
        <taxon>Bacillariophyta</taxon>
        <taxon>Bacillariophyceae</taxon>
        <taxon>Bacillariophycidae</taxon>
        <taxon>Thalassiophysales</taxon>
        <taxon>Catenulaceae</taxon>
        <taxon>Amphora</taxon>
    </lineage>
</organism>
<reference evidence="2" key="1">
    <citation type="submission" date="2021-01" db="EMBL/GenBank/DDBJ databases">
        <authorList>
            <person name="Corre E."/>
            <person name="Pelletier E."/>
            <person name="Niang G."/>
            <person name="Scheremetjew M."/>
            <person name="Finn R."/>
            <person name="Kale V."/>
            <person name="Holt S."/>
            <person name="Cochrane G."/>
            <person name="Meng A."/>
            <person name="Brown T."/>
            <person name="Cohen L."/>
        </authorList>
    </citation>
    <scope>NUCLEOTIDE SEQUENCE</scope>
    <source>
        <strain evidence="2">CCMP127</strain>
    </source>
</reference>
<evidence type="ECO:0000259" key="1">
    <source>
        <dbReference type="Pfam" id="PF13475"/>
    </source>
</evidence>
<feature type="domain" description="DUF4116" evidence="1">
    <location>
        <begin position="55"/>
        <end position="98"/>
    </location>
</feature>
<dbReference type="Pfam" id="PF13475">
    <property type="entry name" value="DUF4116"/>
    <property type="match status" value="2"/>
</dbReference>
<dbReference type="AlphaFoldDB" id="A0A7S3P8W0"/>
<name>A0A7S3P8W0_9STRA</name>
<evidence type="ECO:0000313" key="2">
    <source>
        <dbReference type="EMBL" id="CAE0413674.1"/>
    </source>
</evidence>
<feature type="domain" description="DUF4116" evidence="1">
    <location>
        <begin position="16"/>
        <end position="48"/>
    </location>
</feature>
<protein>
    <recommendedName>
        <fullName evidence="1">DUF4116 domain-containing protein</fullName>
    </recommendedName>
</protein>
<accession>A0A7S3P8W0</accession>